<accession>A0A8H7SKZ9</accession>
<dbReference type="InterPro" id="IPR016024">
    <property type="entry name" value="ARM-type_fold"/>
</dbReference>
<evidence type="ECO:0008006" key="10">
    <source>
        <dbReference type="Google" id="ProtNLM"/>
    </source>
</evidence>
<evidence type="ECO:0000259" key="6">
    <source>
        <dbReference type="Pfam" id="PF12612"/>
    </source>
</evidence>
<dbReference type="Pfam" id="PF23579">
    <property type="entry name" value="ARM_TBCD"/>
    <property type="match status" value="1"/>
</dbReference>
<proteinExistence type="predicted"/>
<dbReference type="Gene3D" id="1.25.10.10">
    <property type="entry name" value="Leucine-rich Repeat Variant"/>
    <property type="match status" value="2"/>
</dbReference>
<dbReference type="GO" id="GO:0070475">
    <property type="term" value="P:rRNA base methylation"/>
    <property type="evidence" value="ECO:0007669"/>
    <property type="project" value="InterPro"/>
</dbReference>
<protein>
    <recommendedName>
        <fullName evidence="10">Tubulin-specific chaperone D</fullName>
    </recommendedName>
</protein>
<dbReference type="GO" id="GO:0070042">
    <property type="term" value="F:rRNA (uridine-N3-)-methyltransferase activity"/>
    <property type="evidence" value="ECO:0007669"/>
    <property type="project" value="InterPro"/>
</dbReference>
<evidence type="ECO:0000256" key="2">
    <source>
        <dbReference type="PROSITE-ProRule" id="PRU00103"/>
    </source>
</evidence>
<keyword evidence="1" id="KW-0143">Chaperone</keyword>
<dbReference type="GO" id="GO:0007023">
    <property type="term" value="P:post-chaperonin tubulin folding pathway"/>
    <property type="evidence" value="ECO:0007669"/>
    <property type="project" value="InterPro"/>
</dbReference>
<dbReference type="InterPro" id="IPR011989">
    <property type="entry name" value="ARM-like"/>
</dbReference>
<dbReference type="GO" id="GO:0048487">
    <property type="term" value="F:beta-tubulin binding"/>
    <property type="evidence" value="ECO:0007669"/>
    <property type="project" value="InterPro"/>
</dbReference>
<dbReference type="InterPro" id="IPR022577">
    <property type="entry name" value="TBCD_C"/>
</dbReference>
<evidence type="ECO:0000256" key="4">
    <source>
        <dbReference type="SAM" id="MobiDB-lite"/>
    </source>
</evidence>
<dbReference type="GO" id="GO:0007021">
    <property type="term" value="P:tubulin complex assembly"/>
    <property type="evidence" value="ECO:0007669"/>
    <property type="project" value="InterPro"/>
</dbReference>
<keyword evidence="9" id="KW-1185">Reference proteome</keyword>
<feature type="domain" description="Tubulin-folding cofactor D C-terminal" evidence="6">
    <location>
        <begin position="863"/>
        <end position="954"/>
    </location>
</feature>
<dbReference type="InterPro" id="IPR058033">
    <property type="entry name" value="ARM_TBCD_2nd"/>
</dbReference>
<keyword evidence="3" id="KW-0175">Coiled coil</keyword>
<dbReference type="Proteomes" id="UP000613177">
    <property type="component" value="Unassembled WGS sequence"/>
</dbReference>
<dbReference type="PROSITE" id="PS50077">
    <property type="entry name" value="HEAT_REPEAT"/>
    <property type="match status" value="1"/>
</dbReference>
<dbReference type="PANTHER" id="PTHR12658:SF0">
    <property type="entry name" value="TUBULIN-SPECIFIC CHAPERONE D"/>
    <property type="match status" value="1"/>
</dbReference>
<evidence type="ECO:0000259" key="7">
    <source>
        <dbReference type="Pfam" id="PF25767"/>
    </source>
</evidence>
<feature type="domain" description="25S rRNA (uridine-N(3))-methyltransferase BMT5-like" evidence="5">
    <location>
        <begin position="1158"/>
        <end position="1345"/>
    </location>
</feature>
<feature type="repeat" description="HEAT" evidence="2">
    <location>
        <begin position="345"/>
        <end position="382"/>
    </location>
</feature>
<dbReference type="PANTHER" id="PTHR12658">
    <property type="entry name" value="BETA-TUBULIN COFACTOR D"/>
    <property type="match status" value="1"/>
</dbReference>
<dbReference type="InterPro" id="IPR033162">
    <property type="entry name" value="TBCD"/>
</dbReference>
<reference evidence="8" key="1">
    <citation type="submission" date="2021-01" db="EMBL/GenBank/DDBJ databases">
        <title>Metabolic potential, ecology and presence of endohyphal bacteria is reflected in genomic diversity of Mucoromycotina.</title>
        <authorList>
            <person name="Muszewska A."/>
            <person name="Okrasinska A."/>
            <person name="Steczkiewicz K."/>
            <person name="Drgas O."/>
            <person name="Orlowska M."/>
            <person name="Perlinska-Lenart U."/>
            <person name="Aleksandrzak-Piekarczyk T."/>
            <person name="Szatraj K."/>
            <person name="Zielenkiewicz U."/>
            <person name="Pilsyk S."/>
            <person name="Malc E."/>
            <person name="Mieczkowski P."/>
            <person name="Kruszewska J.S."/>
            <person name="Biernat P."/>
            <person name="Pawlowska J."/>
        </authorList>
    </citation>
    <scope>NUCLEOTIDE SEQUENCE</scope>
    <source>
        <strain evidence="8">WA0000018081</strain>
    </source>
</reference>
<dbReference type="SUPFAM" id="SSF48371">
    <property type="entry name" value="ARM repeat"/>
    <property type="match status" value="1"/>
</dbReference>
<comment type="caution">
    <text evidence="8">The sequence shown here is derived from an EMBL/GenBank/DDBJ whole genome shotgun (WGS) entry which is preliminary data.</text>
</comment>
<evidence type="ECO:0000259" key="5">
    <source>
        <dbReference type="Pfam" id="PF10354"/>
    </source>
</evidence>
<dbReference type="InterPro" id="IPR021133">
    <property type="entry name" value="HEAT_type_2"/>
</dbReference>
<feature type="region of interest" description="Disordered" evidence="4">
    <location>
        <begin position="1380"/>
        <end position="1418"/>
    </location>
</feature>
<feature type="coiled-coil region" evidence="3">
    <location>
        <begin position="1083"/>
        <end position="1133"/>
    </location>
</feature>
<evidence type="ECO:0000313" key="9">
    <source>
        <dbReference type="Proteomes" id="UP000613177"/>
    </source>
</evidence>
<dbReference type="Pfam" id="PF10354">
    <property type="entry name" value="BMT5-like"/>
    <property type="match status" value="1"/>
</dbReference>
<evidence type="ECO:0000256" key="3">
    <source>
        <dbReference type="SAM" id="Coils"/>
    </source>
</evidence>
<evidence type="ECO:0000256" key="1">
    <source>
        <dbReference type="ARBA" id="ARBA00023186"/>
    </source>
</evidence>
<dbReference type="GO" id="GO:0005096">
    <property type="term" value="F:GTPase activator activity"/>
    <property type="evidence" value="ECO:0007669"/>
    <property type="project" value="InterPro"/>
</dbReference>
<evidence type="ECO:0000313" key="8">
    <source>
        <dbReference type="EMBL" id="KAG2231152.1"/>
    </source>
</evidence>
<feature type="compositionally biased region" description="Basic residues" evidence="4">
    <location>
        <begin position="1398"/>
        <end position="1410"/>
    </location>
</feature>
<feature type="domain" description="Tubulin-folding cofactor D ARM repeats" evidence="7">
    <location>
        <begin position="273"/>
        <end position="525"/>
    </location>
</feature>
<dbReference type="Pfam" id="PF25767">
    <property type="entry name" value="ARM_TBCD_2nd"/>
    <property type="match status" value="1"/>
</dbReference>
<dbReference type="GO" id="GO:0000226">
    <property type="term" value="P:microtubule cytoskeleton organization"/>
    <property type="evidence" value="ECO:0007669"/>
    <property type="project" value="TreeGrafter"/>
</dbReference>
<organism evidence="8 9">
    <name type="scientific">Thamnidium elegans</name>
    <dbReference type="NCBI Taxonomy" id="101142"/>
    <lineage>
        <taxon>Eukaryota</taxon>
        <taxon>Fungi</taxon>
        <taxon>Fungi incertae sedis</taxon>
        <taxon>Mucoromycota</taxon>
        <taxon>Mucoromycotina</taxon>
        <taxon>Mucoromycetes</taxon>
        <taxon>Mucorales</taxon>
        <taxon>Mucorineae</taxon>
        <taxon>Mucoraceae</taxon>
        <taxon>Thamnidium</taxon>
    </lineage>
</organism>
<dbReference type="Pfam" id="PF12612">
    <property type="entry name" value="TFCD_C"/>
    <property type="match status" value="1"/>
</dbReference>
<gene>
    <name evidence="8" type="ORF">INT48_003360</name>
</gene>
<name>A0A8H7SKZ9_9FUNG</name>
<dbReference type="EMBL" id="JAEPRE010000165">
    <property type="protein sequence ID" value="KAG2231152.1"/>
    <property type="molecule type" value="Genomic_DNA"/>
</dbReference>
<dbReference type="InterPro" id="IPR019446">
    <property type="entry name" value="BMT5-like"/>
</dbReference>
<sequence>MEDAMEVEHVCASQLSHFDHVDEFMINLDTILTTTCIKQSTQALERLMTILDYYQEQSHLLDPSLETMIEPVMKRLRKDIDQGQSELTLVLFRFLYFLTKTRGFKTIVKFMSHEVTDLEPVFEYLSGLDRVSSELWEARYICFIWLSLICMIPFDLKKVDSGTGTQDSLIVKMLNLCKHYICTTGKERDGASLLIARLLSRQDLCHEYLIPFIDWSKQRLSANADVFEVTGILQSLCITYQLSPRTVLLPTLDDTIVPLLTMPFFDQYANNALVRKLRTKLTQRVGLCYLKPKIASWRYQRGNRSLRQNLEGIVSSGLVSAKPLRNAQDEEDDDEEDISENLEVIIEILLHGLRDKDTIVRWSAAKGIGRITQRLPQELAEDVVGSLLELFEENTFLNKENMLDLSAVSDHTWHGASLAIAELSRRGLLLPNRLEETIPWILKGLKFDLKRGSHSIGSHVRDACCYVCWAFARAYAPNILEPFVNEIAQNLVVVSLFDREINVRRASSAAFQENVGRQGIFPHGIEIIQNADYFSFEEYRYHLIHHLISVTAKHWDKAMRLLASKALYRLVPLDPVYFLEKALPYLIPNATSKDMQVSHGALLAIAEISLALYETSNADILSRYHQNTAVLTSIVANIPAKSLTTFGSEHVREGVCHLITCLSSTQLNAGTALSVWKQVIQSSLERKEENVQEYAVLSFGAVAKYCGLEKDEFDHALKKVEVDQTVVRGRRSYALALGTIEYIKHKDWVHDVLVQLCKASLYRDDIQENDALAKRNAVVGLTSILKKLGDELKAVVTYDDFQLVLNTLSSCLTDYSTDQRGDVGSWVRIASMELLNYLLACIARLDRTQQEQPKYLSAASTTEFMAALLKQSVERIDKVRSSAGNVLCDLVCLDTCLEFAGHDCLRQYIKEDLSWSTPSQLYPVMVQLLKIPEYRFELLTGLIASAGGLTESLYEKEDRVTIPLLDVFGLLYESGTLSKITNHTMHLKLFTLLKKETFKCRNVRKLLSAIKVFIGFISIQDSQVKTKSIQQMLSYLVHAFPRIRIEVSDQLFTQLSMSDEAEEDQDMMEAIEIITGTDWTGPLDEIKQERDKLLKRKKLANALDRLLDKNAWKAENERRSKALADNLEKAKKNQVKSKKASSETVRTRPQLRSKDKILLVGEGNFSFARSLAENYLEEGSENLVATCYDTEKVLYEKYEEAKENVEFVREFGGTVLFEVDATDLSKEVKKNRYTKIIFNFPHAGLGIKDQDRNVVANQRLLNGFFDSAAPLLTKASQGEIPANKSESRQVEDDIVPDGEIHVTMKTCHPYNLWAIKSLVKAKGVLAIKGTAPFYPDDFPGYEHRRTLGFKEGLSKGANAEILSASPKTYIFVKKEVMDKENENSIKGSLKRQLEQKKLKMGKKIKRKKVQHNQSDDDE</sequence>